<protein>
    <submittedName>
        <fullName evidence="1">Uncharacterized protein</fullName>
    </submittedName>
</protein>
<dbReference type="EMBL" id="JABCJE010000009">
    <property type="protein sequence ID" value="NVO24892.1"/>
    <property type="molecule type" value="Genomic_DNA"/>
</dbReference>
<proteinExistence type="predicted"/>
<dbReference type="AlphaFoldDB" id="A0A850Q9H9"/>
<accession>A0A850Q9H9</accession>
<evidence type="ECO:0000313" key="1">
    <source>
        <dbReference type="EMBL" id="NVO24892.1"/>
    </source>
</evidence>
<organism evidence="1 2">
    <name type="scientific">Donghicola mangrovi</name>
    <dbReference type="NCBI Taxonomy" id="2729614"/>
    <lineage>
        <taxon>Bacteria</taxon>
        <taxon>Pseudomonadati</taxon>
        <taxon>Pseudomonadota</taxon>
        <taxon>Alphaproteobacteria</taxon>
        <taxon>Rhodobacterales</taxon>
        <taxon>Roseobacteraceae</taxon>
        <taxon>Donghicola</taxon>
    </lineage>
</organism>
<dbReference type="Proteomes" id="UP000592216">
    <property type="component" value="Unassembled WGS sequence"/>
</dbReference>
<name>A0A850Q9H9_9RHOB</name>
<evidence type="ECO:0000313" key="2">
    <source>
        <dbReference type="Proteomes" id="UP000592216"/>
    </source>
</evidence>
<comment type="caution">
    <text evidence="1">The sequence shown here is derived from an EMBL/GenBank/DDBJ whole genome shotgun (WGS) entry which is preliminary data.</text>
</comment>
<sequence>MSLPIAMVTSDQPFPDCLEGARDVDECESKLFGMVEVTLVRMECELIEVGSRPRQFCPRHLIYLWYRPWDALA</sequence>
<reference evidence="1 2" key="1">
    <citation type="submission" date="2020-04" db="EMBL/GenBank/DDBJ databases">
        <title>Donghicola sp., a member of the Rhodobacteraceae family isolated from mangrove forest in Thailand.</title>
        <authorList>
            <person name="Charoenyingcharoen P."/>
            <person name="Yukphan P."/>
        </authorList>
    </citation>
    <scope>NUCLEOTIDE SEQUENCE [LARGE SCALE GENOMIC DNA]</scope>
    <source>
        <strain evidence="1 2">B5-SW-15</strain>
    </source>
</reference>
<gene>
    <name evidence="1" type="ORF">HJ536_16165</name>
</gene>